<reference evidence="2" key="1">
    <citation type="submission" date="2022-08" db="EMBL/GenBank/DDBJ databases">
        <title>Draft genome sequencing of Roseisolibacter agri AW1220.</title>
        <authorList>
            <person name="Tobiishi Y."/>
            <person name="Tonouchi A."/>
        </authorList>
    </citation>
    <scope>NUCLEOTIDE SEQUENCE</scope>
    <source>
        <strain evidence="2">AW1220</strain>
    </source>
</reference>
<name>A0AA37Q6B4_9BACT</name>
<evidence type="ECO:0000313" key="3">
    <source>
        <dbReference type="Proteomes" id="UP001161325"/>
    </source>
</evidence>
<comment type="caution">
    <text evidence="2">The sequence shown here is derived from an EMBL/GenBank/DDBJ whole genome shotgun (WGS) entry which is preliminary data.</text>
</comment>
<dbReference type="Gene3D" id="2.60.40.1080">
    <property type="match status" value="2"/>
</dbReference>
<dbReference type="SUPFAM" id="SSF49373">
    <property type="entry name" value="Invasin/intimin cell-adhesion fragments"/>
    <property type="match status" value="2"/>
</dbReference>
<organism evidence="2 3">
    <name type="scientific">Roseisolibacter agri</name>
    <dbReference type="NCBI Taxonomy" id="2014610"/>
    <lineage>
        <taxon>Bacteria</taxon>
        <taxon>Pseudomonadati</taxon>
        <taxon>Gemmatimonadota</taxon>
        <taxon>Gemmatimonadia</taxon>
        <taxon>Gemmatimonadales</taxon>
        <taxon>Gemmatimonadaceae</taxon>
        <taxon>Roseisolibacter</taxon>
    </lineage>
</organism>
<evidence type="ECO:0000313" key="2">
    <source>
        <dbReference type="EMBL" id="GLC25492.1"/>
    </source>
</evidence>
<evidence type="ECO:0000259" key="1">
    <source>
        <dbReference type="SMART" id="SM00635"/>
    </source>
</evidence>
<dbReference type="InterPro" id="IPR003343">
    <property type="entry name" value="Big_2"/>
</dbReference>
<sequence>MLVSSVSAAALRWRVPIRPTSRLSLGAVALALLNGCSGDASGPDARLAPSSIGVHAVLQAQSATAVEVSAGYLRSNGARVELASTRVPLAGGSQQARLSLDLRPCLADAQRVPVMPDCMVDLRVRLLRDATTLDERSVPVVVRPGESAAAPSVTLYEVQAVRVTAPGVTAGTGGTFAARVEESDTLRLAATPLDVAGQAVAGRVVSWTSVNPSIARVDAASGLVTGVARGTATVQAWFSGRPVGDVAVTVTPPSVRTLVPAVPSFQLSVGGSATLQISARDARGNALTGRAITFRSSNTAVATVSATGAVAAVGAGSAVITASTTEGPNGATISVDVPVTVAPRTRAGALTGRLVDARTGVAVAGATIRVQAGSVVGATPGAALATVVSGSDGGWSTPSLAGGTVSATITPPATSGLQATTVSAAVIDGDLDLATIPLAAVQAPASTVVGRFIDATTGQPLTVPVTLTRIAPTFGVVGSSSGVDSLAAATGTTSTTVQPSALYSAPTAGTATLRARAAGFVDAIVYVASRGATSATQDIVLSPIGAPDVVRIVLTWGSSPSDLDSYLAAPTPSGGRTTISFANDGNCAADPFVCLDVDDVNGGGPETITIVRQQTGTYHYAVNQFSSDGTIATSGARVAVYVGSRLLRTFTPPAGSGEWWNVFDIVGGQIVPVNTYGNSQPTLMRVPTSGARLTKTPIPAEAR</sequence>
<protein>
    <recommendedName>
        <fullName evidence="1">BIG2 domain-containing protein</fullName>
    </recommendedName>
</protein>
<dbReference type="Proteomes" id="UP001161325">
    <property type="component" value="Unassembled WGS sequence"/>
</dbReference>
<dbReference type="EMBL" id="BRXS01000003">
    <property type="protein sequence ID" value="GLC25492.1"/>
    <property type="molecule type" value="Genomic_DNA"/>
</dbReference>
<dbReference type="Pfam" id="PF02368">
    <property type="entry name" value="Big_2"/>
    <property type="match status" value="2"/>
</dbReference>
<feature type="domain" description="BIG2" evidence="1">
    <location>
        <begin position="157"/>
        <end position="248"/>
    </location>
</feature>
<dbReference type="Gene3D" id="2.60.120.380">
    <property type="match status" value="1"/>
</dbReference>
<dbReference type="RefSeq" id="WP_284349948.1">
    <property type="nucleotide sequence ID" value="NZ_BRXS01000003.1"/>
</dbReference>
<accession>A0AA37Q6B4</accession>
<keyword evidence="3" id="KW-1185">Reference proteome</keyword>
<gene>
    <name evidence="2" type="ORF">rosag_20050</name>
</gene>
<proteinExistence type="predicted"/>
<dbReference type="AlphaFoldDB" id="A0AA37Q6B4"/>
<dbReference type="InterPro" id="IPR008964">
    <property type="entry name" value="Invasin/intimin_cell_adhesion"/>
</dbReference>
<dbReference type="SMART" id="SM00635">
    <property type="entry name" value="BID_2"/>
    <property type="match status" value="2"/>
</dbReference>
<feature type="domain" description="BIG2" evidence="1">
    <location>
        <begin position="258"/>
        <end position="334"/>
    </location>
</feature>